<dbReference type="EMBL" id="BPLR01019656">
    <property type="protein sequence ID" value="GIX70187.1"/>
    <property type="molecule type" value="Genomic_DNA"/>
</dbReference>
<keyword evidence="2" id="KW-1185">Reference proteome</keyword>
<gene>
    <name evidence="1" type="ORF">CEXT_57161</name>
</gene>
<dbReference type="Proteomes" id="UP001054945">
    <property type="component" value="Unassembled WGS sequence"/>
</dbReference>
<accession>A0AAV4MDD9</accession>
<name>A0AAV4MDD9_CAEEX</name>
<evidence type="ECO:0000313" key="2">
    <source>
        <dbReference type="Proteomes" id="UP001054945"/>
    </source>
</evidence>
<dbReference type="AlphaFoldDB" id="A0AAV4MDD9"/>
<comment type="caution">
    <text evidence="1">The sequence shown here is derived from an EMBL/GenBank/DDBJ whole genome shotgun (WGS) entry which is preliminary data.</text>
</comment>
<proteinExistence type="predicted"/>
<sequence length="135" mass="15447">MFLFGVDKGSKKKKKKLKQLLSSNRHHLLPQLILPIFPVEYLRPWGQTTTHFNEFSCNMARPSWSRGACLLRSTCTGSKQARCFNEAWANLVFGVCHGRGVSRNRKWIPCEVPLMLDRIVWGGALFEAEPRLLSC</sequence>
<evidence type="ECO:0000313" key="1">
    <source>
        <dbReference type="EMBL" id="GIX70187.1"/>
    </source>
</evidence>
<reference evidence="1 2" key="1">
    <citation type="submission" date="2021-06" db="EMBL/GenBank/DDBJ databases">
        <title>Caerostris extrusa draft genome.</title>
        <authorList>
            <person name="Kono N."/>
            <person name="Arakawa K."/>
        </authorList>
    </citation>
    <scope>NUCLEOTIDE SEQUENCE [LARGE SCALE GENOMIC DNA]</scope>
</reference>
<organism evidence="1 2">
    <name type="scientific">Caerostris extrusa</name>
    <name type="common">Bark spider</name>
    <name type="synonym">Caerostris bankana</name>
    <dbReference type="NCBI Taxonomy" id="172846"/>
    <lineage>
        <taxon>Eukaryota</taxon>
        <taxon>Metazoa</taxon>
        <taxon>Ecdysozoa</taxon>
        <taxon>Arthropoda</taxon>
        <taxon>Chelicerata</taxon>
        <taxon>Arachnida</taxon>
        <taxon>Araneae</taxon>
        <taxon>Araneomorphae</taxon>
        <taxon>Entelegynae</taxon>
        <taxon>Araneoidea</taxon>
        <taxon>Araneidae</taxon>
        <taxon>Caerostris</taxon>
    </lineage>
</organism>
<protein>
    <submittedName>
        <fullName evidence="1">Uncharacterized protein</fullName>
    </submittedName>
</protein>